<feature type="transmembrane region" description="Helical" evidence="1">
    <location>
        <begin position="212"/>
        <end position="239"/>
    </location>
</feature>
<sequence length="389" mass="42337">MTSHADTPSHVELSTYAADLNSDCSDGGALEHDGRKIILALDPRNALMCTIIELVETITTSPPSTCIDAVPPLQYPTLSMSVGDTYGAAFLGLIPSAISYPRDPKLTKWLVGFLWVVDTVHLALCTATIYWYLVSNFGDFPNLGVPHWSFDLQAVASAIVILSVQLFFVRRVHQLSKNKSLVALIVAFAAIHFALGVYVTVATFILNTFAAYKFWIIIVGLGSAAVADVLIALSLLHFLRKSRTGFARMDGMIAMLILYSVNTGLLTSIGATTTVIICTLTRSSHCKSIETKSRVAQDADNFCRRLNSRETLRERFKPKDGSIVHFSNMCSTVGCESPNHKNPKLPYGYAQGASMARPPLEVTVEMATEVHADTMSFPVDGSTSPDLPQ</sequence>
<feature type="transmembrane region" description="Helical" evidence="1">
    <location>
        <begin position="109"/>
        <end position="132"/>
    </location>
</feature>
<feature type="transmembrane region" description="Helical" evidence="1">
    <location>
        <begin position="251"/>
        <end position="277"/>
    </location>
</feature>
<accession>A0A4Y7PW09</accession>
<gene>
    <name evidence="3" type="ORF">BD410DRAFT_877345</name>
</gene>
<name>A0A4Y7PW09_9AGAM</name>
<dbReference type="PANTHER" id="PTHR40465">
    <property type="entry name" value="CHROMOSOME 1, WHOLE GENOME SHOTGUN SEQUENCE"/>
    <property type="match status" value="1"/>
</dbReference>
<evidence type="ECO:0000256" key="1">
    <source>
        <dbReference type="SAM" id="Phobius"/>
    </source>
</evidence>
<protein>
    <recommendedName>
        <fullName evidence="2">DUF6534 domain-containing protein</fullName>
    </recommendedName>
</protein>
<evidence type="ECO:0000313" key="3">
    <source>
        <dbReference type="EMBL" id="TDL19102.1"/>
    </source>
</evidence>
<feature type="domain" description="DUF6534" evidence="2">
    <location>
        <begin position="224"/>
        <end position="278"/>
    </location>
</feature>
<dbReference type="EMBL" id="ML170200">
    <property type="protein sequence ID" value="TDL19102.1"/>
    <property type="molecule type" value="Genomic_DNA"/>
</dbReference>
<organism evidence="3 4">
    <name type="scientific">Rickenella mellea</name>
    <dbReference type="NCBI Taxonomy" id="50990"/>
    <lineage>
        <taxon>Eukaryota</taxon>
        <taxon>Fungi</taxon>
        <taxon>Dikarya</taxon>
        <taxon>Basidiomycota</taxon>
        <taxon>Agaricomycotina</taxon>
        <taxon>Agaricomycetes</taxon>
        <taxon>Hymenochaetales</taxon>
        <taxon>Rickenellaceae</taxon>
        <taxon>Rickenella</taxon>
    </lineage>
</organism>
<keyword evidence="1" id="KW-0812">Transmembrane</keyword>
<keyword evidence="1" id="KW-1133">Transmembrane helix</keyword>
<dbReference type="InterPro" id="IPR045339">
    <property type="entry name" value="DUF6534"/>
</dbReference>
<feature type="transmembrane region" description="Helical" evidence="1">
    <location>
        <begin position="181"/>
        <end position="206"/>
    </location>
</feature>
<dbReference type="STRING" id="50990.A0A4Y7PW09"/>
<dbReference type="AlphaFoldDB" id="A0A4Y7PW09"/>
<reference evidence="3 4" key="1">
    <citation type="submission" date="2018-06" db="EMBL/GenBank/DDBJ databases">
        <title>A transcriptomic atlas of mushroom development highlights an independent origin of complex multicellularity.</title>
        <authorList>
            <consortium name="DOE Joint Genome Institute"/>
            <person name="Krizsan K."/>
            <person name="Almasi E."/>
            <person name="Merenyi Z."/>
            <person name="Sahu N."/>
            <person name="Viragh M."/>
            <person name="Koszo T."/>
            <person name="Mondo S."/>
            <person name="Kiss B."/>
            <person name="Balint B."/>
            <person name="Kues U."/>
            <person name="Barry K."/>
            <person name="Hegedus J.C."/>
            <person name="Henrissat B."/>
            <person name="Johnson J."/>
            <person name="Lipzen A."/>
            <person name="Ohm R."/>
            <person name="Nagy I."/>
            <person name="Pangilinan J."/>
            <person name="Yan J."/>
            <person name="Xiong Y."/>
            <person name="Grigoriev I.V."/>
            <person name="Hibbett D.S."/>
            <person name="Nagy L.G."/>
        </authorList>
    </citation>
    <scope>NUCLEOTIDE SEQUENCE [LARGE SCALE GENOMIC DNA]</scope>
    <source>
        <strain evidence="3 4">SZMC22713</strain>
    </source>
</reference>
<keyword evidence="4" id="KW-1185">Reference proteome</keyword>
<dbReference type="Pfam" id="PF20152">
    <property type="entry name" value="DUF6534"/>
    <property type="match status" value="1"/>
</dbReference>
<dbReference type="OrthoDB" id="2535105at2759"/>
<dbReference type="VEuPathDB" id="FungiDB:BD410DRAFT_877345"/>
<feature type="transmembrane region" description="Helical" evidence="1">
    <location>
        <begin position="152"/>
        <end position="169"/>
    </location>
</feature>
<keyword evidence="1" id="KW-0472">Membrane</keyword>
<dbReference type="Proteomes" id="UP000294933">
    <property type="component" value="Unassembled WGS sequence"/>
</dbReference>
<proteinExistence type="predicted"/>
<dbReference type="PANTHER" id="PTHR40465:SF1">
    <property type="entry name" value="DUF6534 DOMAIN-CONTAINING PROTEIN"/>
    <property type="match status" value="1"/>
</dbReference>
<evidence type="ECO:0000259" key="2">
    <source>
        <dbReference type="Pfam" id="PF20152"/>
    </source>
</evidence>
<evidence type="ECO:0000313" key="4">
    <source>
        <dbReference type="Proteomes" id="UP000294933"/>
    </source>
</evidence>